<name>A0A1D2AAJ6_AUXPR</name>
<dbReference type="AlphaFoldDB" id="A0A1D2AAJ6"/>
<feature type="region of interest" description="Disordered" evidence="2">
    <location>
        <begin position="868"/>
        <end position="899"/>
    </location>
</feature>
<feature type="non-terminal residue" evidence="3">
    <location>
        <position position="1"/>
    </location>
</feature>
<feature type="compositionally biased region" description="Polar residues" evidence="2">
    <location>
        <begin position="1109"/>
        <end position="1123"/>
    </location>
</feature>
<proteinExistence type="predicted"/>
<feature type="region of interest" description="Disordered" evidence="2">
    <location>
        <begin position="373"/>
        <end position="454"/>
    </location>
</feature>
<gene>
    <name evidence="3" type="ORF">g.84656</name>
</gene>
<organism evidence="3">
    <name type="scientific">Auxenochlorella protothecoides</name>
    <name type="common">Green microalga</name>
    <name type="synonym">Chlorella protothecoides</name>
    <dbReference type="NCBI Taxonomy" id="3075"/>
    <lineage>
        <taxon>Eukaryota</taxon>
        <taxon>Viridiplantae</taxon>
        <taxon>Chlorophyta</taxon>
        <taxon>core chlorophytes</taxon>
        <taxon>Trebouxiophyceae</taxon>
        <taxon>Chlorellales</taxon>
        <taxon>Chlorellaceae</taxon>
        <taxon>Auxenochlorella</taxon>
    </lineage>
</organism>
<feature type="compositionally biased region" description="Low complexity" evidence="2">
    <location>
        <begin position="918"/>
        <end position="928"/>
    </location>
</feature>
<feature type="region of interest" description="Disordered" evidence="2">
    <location>
        <begin position="914"/>
        <end position="936"/>
    </location>
</feature>
<accession>A0A1D2AAJ6</accession>
<feature type="region of interest" description="Disordered" evidence="2">
    <location>
        <begin position="1073"/>
        <end position="1123"/>
    </location>
</feature>
<feature type="coiled-coil region" evidence="1">
    <location>
        <begin position="972"/>
        <end position="999"/>
    </location>
</feature>
<dbReference type="EMBL" id="GDKF01002395">
    <property type="protein sequence ID" value="JAT76227.1"/>
    <property type="molecule type" value="Transcribed_RNA"/>
</dbReference>
<protein>
    <submittedName>
        <fullName evidence="3">Uncharacterized protein</fullName>
    </submittedName>
</protein>
<feature type="compositionally biased region" description="Acidic residues" evidence="2">
    <location>
        <begin position="427"/>
        <end position="438"/>
    </location>
</feature>
<sequence length="1123" mass="118833">RPDEPSLAKAASETAEAVCKLLGEAALAVLTDKAGESICEMLLLMSQLGLVEMKGKGEKMERLAQSLAPHFIPVCTDLFAKSTTSSGSRLHRSIASTLLDYVFGNRAAISVFGKEKSRLSALYETALGDISDASTQLDVLEIMYRCLRANAKCAEALPPAVRSAFREVAAKPAREVNLPEELRSLLVSCAKSLEPPRRRLFSSQSTSVSCGALTFKDVWVDFGLRHFSMSIPAKPEEDGLTAMVDILDIPYEDVASLSWVLADCQPPVQAAAADLRVDLKRLPQDLESLLKFGNEDSRHRLPTLCLGLAKDFHQRIREDAPAVADALATSGLLPTEACAPIRTPLPDVSQGPRKVSWGTSVYRALPLRPSPHAGSVAGMPSGLGEAPAPCPASPGRARQTTQHGTHAGSGGASRTQSTACCPPSQDEGVDALGEEGEGLQEPAAPGNPPHLGLKPILEEDRDASLKAASIFTTAEAPKKEAREPTSKLAPRSRGKSQGEIVDPSPEPESRLPQGCVLRAKPTTCLSKGRPDAPRPCTYDFLPSALAGADVPVRPGSPPPAGGAVDAGIQMVRDPPAARRTALTPLAAMKRSTPPKEGQQKHGEKRNHRSHPTAIDDRERPAKKPCQEGVRAPAKRVKSRAPSKTADKPLKQVLGGGKRGRSIAAAADTPRELAAAVTRRQPARASKITAVQRKARTADSDQESASEGRGTPEDALAKKPRPAAPVSSAPPIPATSALARQVKPAGKQAQPQNAGTTNPITPTLITPALRTADEPPGPGTVPLPGSIAAVRGRVPVPRVDAPIATAVPPARPSPPRGTPAAPHAPTARIGAGTGSRRHGPTPPLPSALGVQPLPAPIVLSPVRKLRFTPSKRDLRWELSSDGEDGGEESEAEQEGEGELGLAALMRQALCVKKARRRASIASSQSSEGQGDSETEEAGMAQLQAALMGILRRRKAGAAKKRAALLEALEQDTAERLSSLQAQAAEERRGLEAQAQRALHELTGRMEAKYQELVAAHEQYVAAGRRMWEEYQHLHDQASTVNEEASAALARQEESTARRLTELKAWTQQQQAAARRQRRGVGQGRACPASVHGLGARHSWEPESGGRGCSTRMQPRSGSSSGAGA</sequence>
<evidence type="ECO:0000256" key="1">
    <source>
        <dbReference type="SAM" id="Coils"/>
    </source>
</evidence>
<feature type="compositionally biased region" description="Basic and acidic residues" evidence="2">
    <location>
        <begin position="476"/>
        <end position="485"/>
    </location>
</feature>
<feature type="region of interest" description="Disordered" evidence="2">
    <location>
        <begin position="803"/>
        <end position="851"/>
    </location>
</feature>
<evidence type="ECO:0000313" key="3">
    <source>
        <dbReference type="EMBL" id="JAT76227.1"/>
    </source>
</evidence>
<feature type="compositionally biased region" description="Basic and acidic residues" evidence="2">
    <location>
        <begin position="613"/>
        <end position="625"/>
    </location>
</feature>
<feature type="compositionally biased region" description="Low complexity" evidence="2">
    <location>
        <begin position="755"/>
        <end position="769"/>
    </location>
</feature>
<reference evidence="3" key="1">
    <citation type="submission" date="2015-08" db="EMBL/GenBank/DDBJ databases">
        <authorList>
            <person name="Babu N.S."/>
            <person name="Beckwith C.J."/>
            <person name="Beseler K.G."/>
            <person name="Brison A."/>
            <person name="Carone J.V."/>
            <person name="Caskin T.P."/>
            <person name="Diamond M."/>
            <person name="Durham M.E."/>
            <person name="Foxe J.M."/>
            <person name="Go M."/>
            <person name="Henderson B.A."/>
            <person name="Jones I.B."/>
            <person name="McGettigan J.A."/>
            <person name="Micheletti S.J."/>
            <person name="Nasrallah M.E."/>
            <person name="Ortiz D."/>
            <person name="Piller C.R."/>
            <person name="Privatt S.R."/>
            <person name="Schneider S.L."/>
            <person name="Sharp S."/>
            <person name="Smith T.C."/>
            <person name="Stanton J.D."/>
            <person name="Ullery H.E."/>
            <person name="Wilson R.J."/>
            <person name="Serrano M.G."/>
            <person name="Buck G."/>
            <person name="Lee V."/>
            <person name="Wang Y."/>
            <person name="Carvalho R."/>
            <person name="Voegtly L."/>
            <person name="Shi R."/>
            <person name="Duckworth R."/>
            <person name="Johnson A."/>
            <person name="Loviza R."/>
            <person name="Walstead R."/>
            <person name="Shah Z."/>
            <person name="Kiflezghi M."/>
            <person name="Wade K."/>
            <person name="Ball S.L."/>
            <person name="Bradley K.W."/>
            <person name="Asai D.J."/>
            <person name="Bowman C.A."/>
            <person name="Russell D.A."/>
            <person name="Pope W.H."/>
            <person name="Jacobs-Sera D."/>
            <person name="Hendrix R.W."/>
            <person name="Hatfull G.F."/>
        </authorList>
    </citation>
    <scope>NUCLEOTIDE SEQUENCE</scope>
</reference>
<feature type="region of interest" description="Disordered" evidence="2">
    <location>
        <begin position="549"/>
        <end position="785"/>
    </location>
</feature>
<feature type="compositionally biased region" description="Low complexity" evidence="2">
    <location>
        <begin position="577"/>
        <end position="587"/>
    </location>
</feature>
<feature type="compositionally biased region" description="Acidic residues" evidence="2">
    <location>
        <begin position="879"/>
        <end position="896"/>
    </location>
</feature>
<keyword evidence="1" id="KW-0175">Coiled coil</keyword>
<evidence type="ECO:0000256" key="2">
    <source>
        <dbReference type="SAM" id="MobiDB-lite"/>
    </source>
</evidence>
<feature type="region of interest" description="Disordered" evidence="2">
    <location>
        <begin position="470"/>
        <end position="515"/>
    </location>
</feature>